<dbReference type="Pfam" id="PF02098">
    <property type="entry name" value="His_binding"/>
    <property type="match status" value="1"/>
</dbReference>
<dbReference type="Gene3D" id="2.40.128.20">
    <property type="match status" value="1"/>
</dbReference>
<reference evidence="2" key="1">
    <citation type="journal article" date="2016" name="Ticks Tick Borne Dis.">
        <title>De novo assembly and annotation of the salivary gland transcriptome of Rhipicephalus appendiculatus male and female ticks during blood feeding.</title>
        <authorList>
            <person name="de Castro M.H."/>
            <person name="de Klerk D."/>
            <person name="Pienaar R."/>
            <person name="Latif A.A."/>
            <person name="Rees D.J."/>
            <person name="Mans B.J."/>
        </authorList>
    </citation>
    <scope>NUCLEOTIDE SEQUENCE</scope>
    <source>
        <tissue evidence="2">Salivary glands</tissue>
    </source>
</reference>
<name>A0A131YRI9_RHIAP</name>
<keyword evidence="1" id="KW-0732">Signal</keyword>
<dbReference type="GO" id="GO:0030682">
    <property type="term" value="P:symbiont-mediated perturbation of host defenses"/>
    <property type="evidence" value="ECO:0007669"/>
    <property type="project" value="InterPro"/>
</dbReference>
<sequence length="183" mass="20483">MYFHMGLATAAIKLLLVIVVTQASRGPNKLQRDVPDSFKIFQAFENPIGMIDTNNDSVLECLSARRAEIDPDTQTATYVWSLVGDDGKGRKYIPFYHSPGSTPDETRFSIGSKNRPRATGHFLYTDYKNCAILELPYHGDQCTLWVSKAARDSIPDVCMEHYADVCGDGAPIYDKEMCKDAYN</sequence>
<proteinExistence type="predicted"/>
<protein>
    <submittedName>
        <fullName evidence="2">Lipocalin</fullName>
    </submittedName>
</protein>
<dbReference type="AlphaFoldDB" id="A0A131YRI9"/>
<feature type="signal peptide" evidence="1">
    <location>
        <begin position="1"/>
        <end position="23"/>
    </location>
</feature>
<dbReference type="GO" id="GO:0043176">
    <property type="term" value="F:amine binding"/>
    <property type="evidence" value="ECO:0007669"/>
    <property type="project" value="InterPro"/>
</dbReference>
<dbReference type="SUPFAM" id="SSF50814">
    <property type="entry name" value="Lipocalins"/>
    <property type="match status" value="1"/>
</dbReference>
<evidence type="ECO:0000256" key="1">
    <source>
        <dbReference type="SAM" id="SignalP"/>
    </source>
</evidence>
<accession>A0A131YRI9</accession>
<organism evidence="2">
    <name type="scientific">Rhipicephalus appendiculatus</name>
    <name type="common">Brown ear tick</name>
    <dbReference type="NCBI Taxonomy" id="34631"/>
    <lineage>
        <taxon>Eukaryota</taxon>
        <taxon>Metazoa</taxon>
        <taxon>Ecdysozoa</taxon>
        <taxon>Arthropoda</taxon>
        <taxon>Chelicerata</taxon>
        <taxon>Arachnida</taxon>
        <taxon>Acari</taxon>
        <taxon>Parasitiformes</taxon>
        <taxon>Ixodida</taxon>
        <taxon>Ixodoidea</taxon>
        <taxon>Ixodidae</taxon>
        <taxon>Rhipicephalinae</taxon>
        <taxon>Rhipicephalus</taxon>
        <taxon>Rhipicephalus</taxon>
    </lineage>
</organism>
<dbReference type="InterPro" id="IPR012674">
    <property type="entry name" value="Calycin"/>
</dbReference>
<dbReference type="EMBL" id="GEDV01008046">
    <property type="protein sequence ID" value="JAP80511.1"/>
    <property type="molecule type" value="Transcribed_RNA"/>
</dbReference>
<feature type="chain" id="PRO_5007285921" evidence="1">
    <location>
        <begin position="24"/>
        <end position="183"/>
    </location>
</feature>
<evidence type="ECO:0000313" key="2">
    <source>
        <dbReference type="EMBL" id="JAP80511.1"/>
    </source>
</evidence>
<dbReference type="InterPro" id="IPR002970">
    <property type="entry name" value="Tick_his-bd"/>
</dbReference>